<evidence type="ECO:0000256" key="9">
    <source>
        <dbReference type="HAMAP-Rule" id="MF_01808"/>
    </source>
</evidence>
<reference evidence="13 14" key="1">
    <citation type="submission" date="2015-06" db="EMBL/GenBank/DDBJ databases">
        <authorList>
            <person name="Kim K.M."/>
        </authorList>
    </citation>
    <scope>NUCLEOTIDE SEQUENCE [LARGE SCALE GENOMIC DNA]</scope>
    <source>
        <strain evidence="13 14">KCTC 22370</strain>
    </source>
</reference>
<comment type="similarity">
    <text evidence="9">Belongs to the 'phage' integrase family. XerC subfamily.</text>
</comment>
<dbReference type="GO" id="GO:0006313">
    <property type="term" value="P:DNA transposition"/>
    <property type="evidence" value="ECO:0007669"/>
    <property type="project" value="UniProtKB-UniRule"/>
</dbReference>
<protein>
    <recommendedName>
        <fullName evidence="9">Tyrosine recombinase XerC</fullName>
    </recommendedName>
</protein>
<dbReference type="InterPro" id="IPR050090">
    <property type="entry name" value="Tyrosine_recombinase_XerCD"/>
</dbReference>
<feature type="active site" evidence="9">
    <location>
        <position position="268"/>
    </location>
</feature>
<dbReference type="RefSeq" id="WP_047806062.1">
    <property type="nucleotide sequence ID" value="NZ_CP011805.1"/>
</dbReference>
<keyword evidence="6 9" id="KW-0238">DNA-binding</keyword>
<dbReference type="EMBL" id="CP011805">
    <property type="protein sequence ID" value="AKM06974.1"/>
    <property type="molecule type" value="Genomic_DNA"/>
</dbReference>
<evidence type="ECO:0000256" key="5">
    <source>
        <dbReference type="ARBA" id="ARBA00022908"/>
    </source>
</evidence>
<keyword evidence="5 9" id="KW-0229">DNA integration</keyword>
<dbReference type="InterPro" id="IPR002104">
    <property type="entry name" value="Integrase_catalytic"/>
</dbReference>
<dbReference type="Pfam" id="PF00589">
    <property type="entry name" value="Phage_integrase"/>
    <property type="match status" value="1"/>
</dbReference>
<feature type="domain" description="Tyr recombinase" evidence="11">
    <location>
        <begin position="108"/>
        <end position="290"/>
    </location>
</feature>
<evidence type="ECO:0000256" key="10">
    <source>
        <dbReference type="SAM" id="MobiDB-lite"/>
    </source>
</evidence>
<dbReference type="GO" id="GO:0051301">
    <property type="term" value="P:cell division"/>
    <property type="evidence" value="ECO:0007669"/>
    <property type="project" value="UniProtKB-KW"/>
</dbReference>
<keyword evidence="2 9" id="KW-0963">Cytoplasm</keyword>
<dbReference type="GO" id="GO:0003677">
    <property type="term" value="F:DNA binding"/>
    <property type="evidence" value="ECO:0007669"/>
    <property type="project" value="UniProtKB-UniRule"/>
</dbReference>
<keyword evidence="7 9" id="KW-0233">DNA recombination</keyword>
<organism evidence="13 14">
    <name type="scientific">Pelagerythrobacter marensis</name>
    <dbReference type="NCBI Taxonomy" id="543877"/>
    <lineage>
        <taxon>Bacteria</taxon>
        <taxon>Pseudomonadati</taxon>
        <taxon>Pseudomonadota</taxon>
        <taxon>Alphaproteobacteria</taxon>
        <taxon>Sphingomonadales</taxon>
        <taxon>Erythrobacteraceae</taxon>
        <taxon>Pelagerythrobacter</taxon>
    </lineage>
</organism>
<dbReference type="Gene3D" id="1.10.443.10">
    <property type="entry name" value="Intergrase catalytic core"/>
    <property type="match status" value="1"/>
</dbReference>
<dbReference type="InterPro" id="IPR013762">
    <property type="entry name" value="Integrase-like_cat_sf"/>
</dbReference>
<feature type="region of interest" description="Disordered" evidence="10">
    <location>
        <begin position="92"/>
        <end position="112"/>
    </location>
</feature>
<comment type="subunit">
    <text evidence="9">Forms a cyclic heterotetrameric complex composed of two molecules of XerC and two molecules of XerD.</text>
</comment>
<evidence type="ECO:0000256" key="7">
    <source>
        <dbReference type="ARBA" id="ARBA00023172"/>
    </source>
</evidence>
<feature type="active site" evidence="9">
    <location>
        <position position="174"/>
    </location>
</feature>
<dbReference type="PROSITE" id="PS51900">
    <property type="entry name" value="CB"/>
    <property type="match status" value="1"/>
</dbReference>
<dbReference type="STRING" id="543877.AM2010_896"/>
<dbReference type="GO" id="GO:0005737">
    <property type="term" value="C:cytoplasm"/>
    <property type="evidence" value="ECO:0007669"/>
    <property type="project" value="UniProtKB-SubCell"/>
</dbReference>
<dbReference type="KEGG" id="amx:AM2010_896"/>
<dbReference type="InterPro" id="IPR023009">
    <property type="entry name" value="Tyrosine_recombinase_XerC/XerD"/>
</dbReference>
<dbReference type="PATRIC" id="fig|543877.4.peg.905"/>
<dbReference type="SUPFAM" id="SSF56349">
    <property type="entry name" value="DNA breaking-rejoining enzymes"/>
    <property type="match status" value="1"/>
</dbReference>
<dbReference type="InterPro" id="IPR011010">
    <property type="entry name" value="DNA_brk_join_enz"/>
</dbReference>
<accession>A0A0G3X8M5</accession>
<feature type="active site" evidence="9">
    <location>
        <position position="245"/>
    </location>
</feature>
<dbReference type="GO" id="GO:0007059">
    <property type="term" value="P:chromosome segregation"/>
    <property type="evidence" value="ECO:0007669"/>
    <property type="project" value="UniProtKB-UniRule"/>
</dbReference>
<name>A0A0G3X8M5_9SPHN</name>
<evidence type="ECO:0000259" key="11">
    <source>
        <dbReference type="PROSITE" id="PS51898"/>
    </source>
</evidence>
<sequence>MSAADLLADWRDHLARDRRRSPHTVRAYLAAAQRLIAATDRADWPSVAAIEAQDLRAQLAHRRAEGIGNASAARELSALKAFVTYARGRAGHADTAPPRVRGPRLRKGLPRPITPDEVGNLAELVAADAAEPWIGARDHAVLLLLYGAGLRIAEALSLTGADLPLGETLTVTGKGGKQRVVPILPVVREAVADYARQCPWPLAKADPIFRGAKGGPLNQGMVQKAVARARRELGLPATATPHALRHSFATHLLGAGADLRSLQELLGHVSLGSTQIYTKVDAVTLLDTYRAAHPRERGDPAPD</sequence>
<evidence type="ECO:0000256" key="2">
    <source>
        <dbReference type="ARBA" id="ARBA00022490"/>
    </source>
</evidence>
<proteinExistence type="inferred from homology"/>
<dbReference type="Pfam" id="PF02899">
    <property type="entry name" value="Phage_int_SAM_1"/>
    <property type="match status" value="1"/>
</dbReference>
<comment type="function">
    <text evidence="9">Site-specific tyrosine recombinase, which acts by catalyzing the cutting and rejoining of the recombining DNA molecules. The XerC-XerD complex is essential to convert dimers of the bacterial chromosome into monomers to permit their segregation at cell division. It also contributes to the segregational stability of plasmids.</text>
</comment>
<evidence type="ECO:0000256" key="1">
    <source>
        <dbReference type="ARBA" id="ARBA00004496"/>
    </source>
</evidence>
<dbReference type="Gene3D" id="1.10.150.130">
    <property type="match status" value="1"/>
</dbReference>
<dbReference type="AlphaFoldDB" id="A0A0G3X8M5"/>
<dbReference type="InterPro" id="IPR010998">
    <property type="entry name" value="Integrase_recombinase_N"/>
</dbReference>
<dbReference type="GO" id="GO:0009037">
    <property type="term" value="F:tyrosine-based site-specific recombinase activity"/>
    <property type="evidence" value="ECO:0007669"/>
    <property type="project" value="UniProtKB-UniRule"/>
</dbReference>
<keyword evidence="14" id="KW-1185">Reference proteome</keyword>
<comment type="subcellular location">
    <subcellularLocation>
        <location evidence="1 9">Cytoplasm</location>
    </subcellularLocation>
</comment>
<keyword evidence="3 9" id="KW-0132">Cell division</keyword>
<gene>
    <name evidence="9" type="primary">xerC</name>
    <name evidence="13" type="ORF">AM2010_896</name>
</gene>
<evidence type="ECO:0000256" key="4">
    <source>
        <dbReference type="ARBA" id="ARBA00022829"/>
    </source>
</evidence>
<evidence type="ECO:0000256" key="6">
    <source>
        <dbReference type="ARBA" id="ARBA00023125"/>
    </source>
</evidence>
<evidence type="ECO:0000313" key="13">
    <source>
        <dbReference type="EMBL" id="AKM06974.1"/>
    </source>
</evidence>
<dbReference type="Proteomes" id="UP000037643">
    <property type="component" value="Chromosome"/>
</dbReference>
<evidence type="ECO:0000259" key="12">
    <source>
        <dbReference type="PROSITE" id="PS51900"/>
    </source>
</evidence>
<dbReference type="HAMAP" id="MF_01808">
    <property type="entry name" value="Recomb_XerC_XerD"/>
    <property type="match status" value="1"/>
</dbReference>
<feature type="active site" evidence="9">
    <location>
        <position position="151"/>
    </location>
</feature>
<feature type="active site" description="O-(3'-phospho-DNA)-tyrosine intermediate" evidence="9">
    <location>
        <position position="277"/>
    </location>
</feature>
<feature type="domain" description="Core-binding (CB)" evidence="12">
    <location>
        <begin position="1"/>
        <end position="87"/>
    </location>
</feature>
<dbReference type="InterPro" id="IPR044068">
    <property type="entry name" value="CB"/>
</dbReference>
<keyword evidence="4 9" id="KW-0159">Chromosome partition</keyword>
<dbReference type="InterPro" id="IPR004107">
    <property type="entry name" value="Integrase_SAM-like_N"/>
</dbReference>
<evidence type="ECO:0000313" key="14">
    <source>
        <dbReference type="Proteomes" id="UP000037643"/>
    </source>
</evidence>
<dbReference type="OrthoDB" id="9801717at2"/>
<feature type="active site" evidence="9">
    <location>
        <position position="242"/>
    </location>
</feature>
<dbReference type="PANTHER" id="PTHR30349">
    <property type="entry name" value="PHAGE INTEGRASE-RELATED"/>
    <property type="match status" value="1"/>
</dbReference>
<evidence type="ECO:0000256" key="3">
    <source>
        <dbReference type="ARBA" id="ARBA00022618"/>
    </source>
</evidence>
<keyword evidence="8 9" id="KW-0131">Cell cycle</keyword>
<dbReference type="PROSITE" id="PS51898">
    <property type="entry name" value="TYR_RECOMBINASE"/>
    <property type="match status" value="1"/>
</dbReference>
<dbReference type="PANTHER" id="PTHR30349:SF90">
    <property type="entry name" value="TYROSINE RECOMBINASE XERD"/>
    <property type="match status" value="1"/>
</dbReference>
<evidence type="ECO:0000256" key="8">
    <source>
        <dbReference type="ARBA" id="ARBA00023306"/>
    </source>
</evidence>